<dbReference type="Proteomes" id="UP001500507">
    <property type="component" value="Unassembled WGS sequence"/>
</dbReference>
<dbReference type="InterPro" id="IPR006684">
    <property type="entry name" value="YbgC/YbaW"/>
</dbReference>
<dbReference type="PANTHER" id="PTHR31793:SF27">
    <property type="entry name" value="NOVEL THIOESTERASE SUPERFAMILY DOMAIN AND SAPOSIN A-TYPE DOMAIN CONTAINING PROTEIN (0610012H03RIK)"/>
    <property type="match status" value="1"/>
</dbReference>
<evidence type="ECO:0000256" key="2">
    <source>
        <dbReference type="ARBA" id="ARBA00022801"/>
    </source>
</evidence>
<dbReference type="Pfam" id="PF13279">
    <property type="entry name" value="4HBT_2"/>
    <property type="match status" value="1"/>
</dbReference>
<dbReference type="CDD" id="cd00586">
    <property type="entry name" value="4HBT"/>
    <property type="match status" value="1"/>
</dbReference>
<dbReference type="PANTHER" id="PTHR31793">
    <property type="entry name" value="4-HYDROXYBENZOYL-COA THIOESTERASE FAMILY MEMBER"/>
    <property type="match status" value="1"/>
</dbReference>
<evidence type="ECO:0000256" key="1">
    <source>
        <dbReference type="ARBA" id="ARBA00005953"/>
    </source>
</evidence>
<name>A0ABN1MEW8_9FLAO</name>
<comment type="caution">
    <text evidence="3">The sequence shown here is derived from an EMBL/GenBank/DDBJ whole genome shotgun (WGS) entry which is preliminary data.</text>
</comment>
<organism evidence="3 4">
    <name type="scientific">Gangjinia marincola</name>
    <dbReference type="NCBI Taxonomy" id="578463"/>
    <lineage>
        <taxon>Bacteria</taxon>
        <taxon>Pseudomonadati</taxon>
        <taxon>Bacteroidota</taxon>
        <taxon>Flavobacteriia</taxon>
        <taxon>Flavobacteriales</taxon>
        <taxon>Flavobacteriaceae</taxon>
        <taxon>Gangjinia</taxon>
    </lineage>
</organism>
<gene>
    <name evidence="3" type="ORF">GCM10009117_07750</name>
</gene>
<keyword evidence="2" id="KW-0378">Hydrolase</keyword>
<dbReference type="InterPro" id="IPR050563">
    <property type="entry name" value="4-hydroxybenzoyl-CoA_TE"/>
</dbReference>
<reference evidence="3 4" key="1">
    <citation type="journal article" date="2019" name="Int. J. Syst. Evol. Microbiol.">
        <title>The Global Catalogue of Microorganisms (GCM) 10K type strain sequencing project: providing services to taxonomists for standard genome sequencing and annotation.</title>
        <authorList>
            <consortium name="The Broad Institute Genomics Platform"/>
            <consortium name="The Broad Institute Genome Sequencing Center for Infectious Disease"/>
            <person name="Wu L."/>
            <person name="Ma J."/>
        </authorList>
    </citation>
    <scope>NUCLEOTIDE SEQUENCE [LARGE SCALE GENOMIC DNA]</scope>
    <source>
        <strain evidence="3 4">JCM 16082</strain>
    </source>
</reference>
<comment type="similarity">
    <text evidence="1">Belongs to the 4-hydroxybenzoyl-CoA thioesterase family.</text>
</comment>
<dbReference type="EMBL" id="BAAAFG010000005">
    <property type="protein sequence ID" value="GAA0871629.1"/>
    <property type="molecule type" value="Genomic_DNA"/>
</dbReference>
<dbReference type="Gene3D" id="3.10.129.10">
    <property type="entry name" value="Hotdog Thioesterase"/>
    <property type="match status" value="1"/>
</dbReference>
<dbReference type="PIRSF" id="PIRSF003230">
    <property type="entry name" value="YbgC"/>
    <property type="match status" value="1"/>
</dbReference>
<evidence type="ECO:0000313" key="4">
    <source>
        <dbReference type="Proteomes" id="UP001500507"/>
    </source>
</evidence>
<accession>A0ABN1MEW8</accession>
<sequence length="115" mass="12929">MGVVHHANYPLYFEEARLNWLDNLEISYATMEKDGIMLPVYKISVAYHAPAHFDDVLSVTTSLVGKPTAKIVFDYRILNQEEKLIATGSTTLVFVDATSRKPIACPKIILDRLGF</sequence>
<dbReference type="SUPFAM" id="SSF54637">
    <property type="entry name" value="Thioesterase/thiol ester dehydrase-isomerase"/>
    <property type="match status" value="1"/>
</dbReference>
<proteinExistence type="inferred from homology"/>
<evidence type="ECO:0000313" key="3">
    <source>
        <dbReference type="EMBL" id="GAA0871629.1"/>
    </source>
</evidence>
<dbReference type="NCBIfam" id="TIGR00051">
    <property type="entry name" value="YbgC/FadM family acyl-CoA thioesterase"/>
    <property type="match status" value="1"/>
</dbReference>
<keyword evidence="4" id="KW-1185">Reference proteome</keyword>
<protein>
    <submittedName>
        <fullName evidence="3">Thioesterase family protein</fullName>
    </submittedName>
</protein>
<dbReference type="InterPro" id="IPR029069">
    <property type="entry name" value="HotDog_dom_sf"/>
</dbReference>